<feature type="region of interest" description="Disordered" evidence="9">
    <location>
        <begin position="532"/>
        <end position="597"/>
    </location>
</feature>
<sequence length="966" mass="105239">MGSLLGFVFVYTLGGITFIPLLLAAVLLHAYLTFPLHEDTAADTAYREPALVRPGDDIDAIKTAQKTLGEKFQARSNHEADVAAGYFAVCREYTPGGVNGKPPERTTPVGSTTVSAPSPSVYQSMYRSIFDRKQTNSPLDNKGAGRPQRRGGNVFYVVLRHGHLMLFDDDEQLEVRHVVSLAHHNVSIYSGGDETPEGELFIKRNALCLSRRTDAGEITPDGKASKPFYLFSENCSEKEDFYFALLRNQERKPDAKNNPPIPLHYDVKDIITLVQKLHSSEEHLQTRWINAVIGRIFLAMYKTPEIENFIRAKITKKISRVKTPSFLSKIELRNIYLGEAAPVITNPKLKDLTVDGEMVVEADVKYSGNFRIEVAATARIELGSRFKAREVNLLLAVVLKRVEGHAMIRIKPPPSNRFWTTFATMPKIDMSIEPIVSSRQITYTLILRQIENRIKEVVAESLVFPNWDDSPFSHSEGKLWRGGIWADDRVAVPHDAETAAAQDGHVDELQHLDGDEPIEALPHAEKSITMPVVDASPGPSSPTPSIHSRKSTKSVFNLGSIKSGGSSTSIETKSPITDKPRVLRSGSFASASSPTIGTDITNADAFKSASPPEHSHAGAAMAAISALSQSTSPIHTPIGSPSRPSRIQKSGSQSSGSSEHSLHHDIEKPAPTPQPSVNFSEILGESPAGSYPPSPASTSAASFKSEAPSMKSFANFGRERREDSNSSSGKSSAGEQNNKRISLAAVAGAAAVTAKKWGWNIQRQGDQKGESSTESPEKPVRPLVMGRGQPLPPPGTPLPPPDKKTKTAPIPVPKRKAIPPPNLPERHNDGNESNGGSRHSLPPPPLPKRRSRDETKGVHETGDDGLLVVEAPANDSEPTTPLTEEPPAYMPPWVEDTEEIGEEKARPQPLAIDAKTPPRLPRRRQPNRVLSGSPEEDGHQLPSWMAAQEEEARAKSSFVDDDAGLQ</sequence>
<keyword evidence="13" id="KW-1185">Reference proteome</keyword>
<dbReference type="InterPro" id="IPR058801">
    <property type="entry name" value="PDZD8_N"/>
</dbReference>
<comment type="caution">
    <text evidence="12">The sequence shown here is derived from an EMBL/GenBank/DDBJ whole genome shotgun (WGS) entry which is preliminary data.</text>
</comment>
<dbReference type="Pfam" id="PF26547">
    <property type="entry name" value="PDZD8_N"/>
    <property type="match status" value="1"/>
</dbReference>
<feature type="region of interest" description="Disordered" evidence="9">
    <location>
        <begin position="628"/>
        <end position="738"/>
    </location>
</feature>
<dbReference type="GO" id="GO:0032865">
    <property type="term" value="C:ERMES complex"/>
    <property type="evidence" value="ECO:0007669"/>
    <property type="project" value="TreeGrafter"/>
</dbReference>
<feature type="compositionally biased region" description="Low complexity" evidence="9">
    <location>
        <begin position="560"/>
        <end position="574"/>
    </location>
</feature>
<dbReference type="GO" id="GO:1990456">
    <property type="term" value="P:mitochondrion-endoplasmic reticulum membrane tethering"/>
    <property type="evidence" value="ECO:0007669"/>
    <property type="project" value="TreeGrafter"/>
</dbReference>
<dbReference type="Proteomes" id="UP000469558">
    <property type="component" value="Unassembled WGS sequence"/>
</dbReference>
<evidence type="ECO:0000313" key="13">
    <source>
        <dbReference type="Proteomes" id="UP000469558"/>
    </source>
</evidence>
<keyword evidence="2" id="KW-0813">Transport</keyword>
<keyword evidence="8 10" id="KW-0472">Membrane</keyword>
<feature type="compositionally biased region" description="Pro residues" evidence="9">
    <location>
        <begin position="790"/>
        <end position="800"/>
    </location>
</feature>
<dbReference type="Pfam" id="PF15413">
    <property type="entry name" value="PH_11"/>
    <property type="match status" value="1"/>
</dbReference>
<evidence type="ECO:0000313" key="12">
    <source>
        <dbReference type="EMBL" id="TVY75614.1"/>
    </source>
</evidence>
<protein>
    <submittedName>
        <fullName evidence="12">Putative PH domain-containing protein</fullName>
    </submittedName>
</protein>
<feature type="transmembrane region" description="Helical" evidence="10">
    <location>
        <begin position="7"/>
        <end position="32"/>
    </location>
</feature>
<feature type="compositionally biased region" description="Low complexity" evidence="9">
    <location>
        <begin position="877"/>
        <end position="887"/>
    </location>
</feature>
<feature type="compositionally biased region" description="Polar residues" evidence="9">
    <location>
        <begin position="587"/>
        <end position="597"/>
    </location>
</feature>
<reference evidence="12 13" key="1">
    <citation type="submission" date="2018-05" db="EMBL/GenBank/DDBJ databases">
        <title>Genome sequencing and assembly of the regulated plant pathogen Lachnellula willkommii and related sister species for the development of diagnostic species identification markers.</title>
        <authorList>
            <person name="Giroux E."/>
            <person name="Bilodeau G."/>
        </authorList>
    </citation>
    <scope>NUCLEOTIDE SEQUENCE [LARGE SCALE GENOMIC DNA]</scope>
    <source>
        <strain evidence="12 13">CBS 268.59</strain>
    </source>
</reference>
<evidence type="ECO:0000256" key="1">
    <source>
        <dbReference type="ARBA" id="ARBA00004586"/>
    </source>
</evidence>
<proteinExistence type="predicted"/>
<evidence type="ECO:0000256" key="3">
    <source>
        <dbReference type="ARBA" id="ARBA00022692"/>
    </source>
</evidence>
<feature type="compositionally biased region" description="Basic and acidic residues" evidence="9">
    <location>
        <begin position="765"/>
        <end position="780"/>
    </location>
</feature>
<evidence type="ECO:0000256" key="2">
    <source>
        <dbReference type="ARBA" id="ARBA00022448"/>
    </source>
</evidence>
<dbReference type="PANTHER" id="PTHR13466:SF19">
    <property type="entry name" value="NUCLEUS-VACUOLE JUNCTION PROTEIN 2"/>
    <property type="match status" value="1"/>
</dbReference>
<gene>
    <name evidence="12" type="primary">YPR091C</name>
    <name evidence="12" type="ORF">LSUE1_G008116</name>
</gene>
<evidence type="ECO:0000259" key="11">
    <source>
        <dbReference type="PROSITE" id="PS51847"/>
    </source>
</evidence>
<dbReference type="PROSITE" id="PS51847">
    <property type="entry name" value="SMP"/>
    <property type="match status" value="1"/>
</dbReference>
<evidence type="ECO:0000256" key="5">
    <source>
        <dbReference type="ARBA" id="ARBA00022989"/>
    </source>
</evidence>
<organism evidence="12 13">
    <name type="scientific">Lachnellula suecica</name>
    <dbReference type="NCBI Taxonomy" id="602035"/>
    <lineage>
        <taxon>Eukaryota</taxon>
        <taxon>Fungi</taxon>
        <taxon>Dikarya</taxon>
        <taxon>Ascomycota</taxon>
        <taxon>Pezizomycotina</taxon>
        <taxon>Leotiomycetes</taxon>
        <taxon>Helotiales</taxon>
        <taxon>Lachnaceae</taxon>
        <taxon>Lachnellula</taxon>
    </lineage>
</organism>
<keyword evidence="5 10" id="KW-1133">Transmembrane helix</keyword>
<dbReference type="InterPro" id="IPR031468">
    <property type="entry name" value="SMP_LBD"/>
</dbReference>
<keyword evidence="6" id="KW-0445">Lipid transport</keyword>
<dbReference type="CDD" id="cd21675">
    <property type="entry name" value="SMP_TEX2"/>
    <property type="match status" value="1"/>
</dbReference>
<name>A0A8T9C0S8_9HELO</name>
<dbReference type="EMBL" id="QGMK01001002">
    <property type="protein sequence ID" value="TVY75614.1"/>
    <property type="molecule type" value="Genomic_DNA"/>
</dbReference>
<evidence type="ECO:0000256" key="7">
    <source>
        <dbReference type="ARBA" id="ARBA00023121"/>
    </source>
</evidence>
<dbReference type="AlphaFoldDB" id="A0A8T9C0S8"/>
<keyword evidence="3 10" id="KW-0812">Transmembrane</keyword>
<keyword evidence="7" id="KW-0446">Lipid-binding</keyword>
<comment type="subcellular location">
    <subcellularLocation>
        <location evidence="1">Endoplasmic reticulum membrane</location>
    </subcellularLocation>
</comment>
<evidence type="ECO:0000256" key="10">
    <source>
        <dbReference type="SAM" id="Phobius"/>
    </source>
</evidence>
<dbReference type="GO" id="GO:0005789">
    <property type="term" value="C:endoplasmic reticulum membrane"/>
    <property type="evidence" value="ECO:0007669"/>
    <property type="project" value="UniProtKB-SubCell"/>
</dbReference>
<feature type="compositionally biased region" description="Basic and acidic residues" evidence="9">
    <location>
        <begin position="851"/>
        <end position="862"/>
    </location>
</feature>
<feature type="compositionally biased region" description="Low complexity" evidence="9">
    <location>
        <begin position="650"/>
        <end position="659"/>
    </location>
</feature>
<feature type="domain" description="SMP-LTD" evidence="11">
    <location>
        <begin position="280"/>
        <end position="473"/>
    </location>
</feature>
<dbReference type="GO" id="GO:0015914">
    <property type="term" value="P:phospholipid transport"/>
    <property type="evidence" value="ECO:0007669"/>
    <property type="project" value="TreeGrafter"/>
</dbReference>
<evidence type="ECO:0000256" key="8">
    <source>
        <dbReference type="ARBA" id="ARBA00023136"/>
    </source>
</evidence>
<feature type="region of interest" description="Disordered" evidence="9">
    <location>
        <begin position="755"/>
        <end position="966"/>
    </location>
</feature>
<keyword evidence="4" id="KW-0256">Endoplasmic reticulum</keyword>
<evidence type="ECO:0000256" key="9">
    <source>
        <dbReference type="SAM" id="MobiDB-lite"/>
    </source>
</evidence>
<dbReference type="GO" id="GO:0008289">
    <property type="term" value="F:lipid binding"/>
    <property type="evidence" value="ECO:0007669"/>
    <property type="project" value="UniProtKB-KW"/>
</dbReference>
<dbReference type="OrthoDB" id="26740at2759"/>
<evidence type="ECO:0000256" key="4">
    <source>
        <dbReference type="ARBA" id="ARBA00022824"/>
    </source>
</evidence>
<dbReference type="PANTHER" id="PTHR13466">
    <property type="entry name" value="TEX2 PROTEIN-RELATED"/>
    <property type="match status" value="1"/>
</dbReference>
<feature type="compositionally biased region" description="Polar residues" evidence="9">
    <location>
        <begin position="108"/>
        <end position="117"/>
    </location>
</feature>
<feature type="region of interest" description="Disordered" evidence="9">
    <location>
        <begin position="98"/>
        <end position="117"/>
    </location>
</feature>
<accession>A0A8T9C0S8</accession>
<evidence type="ECO:0000256" key="6">
    <source>
        <dbReference type="ARBA" id="ARBA00023055"/>
    </source>
</evidence>